<sequence length="199" mass="21600">MNTDRCAVLILAAGSSSRMGRPKQLLPWGSQTLLQNAVNNANASRCDEAVVVLGANADIIRNSLQPGTVSVVNTDWENGMGSSIARGMQFLSKKETPFEVVLIMLGDQPFIDADYLNNVRSTFQGSQKNIVATDYGNRAGVPALFGSKYFEQLSELNSEYGAKELLAENMADIHLLKAGVKTADIDTEADYSRLNHLNT</sequence>
<reference evidence="2 3" key="1">
    <citation type="submission" date="2019-05" db="EMBL/GenBank/DDBJ databases">
        <title>Genome sequencing of F202Z8.</title>
        <authorList>
            <person name="Kwon Y.M."/>
        </authorList>
    </citation>
    <scope>NUCLEOTIDE SEQUENCE [LARGE SCALE GENOMIC DNA]</scope>
    <source>
        <strain evidence="2 3">F202Z8</strain>
    </source>
</reference>
<evidence type="ECO:0000313" key="2">
    <source>
        <dbReference type="EMBL" id="QCX00050.1"/>
    </source>
</evidence>
<dbReference type="CDD" id="cd04182">
    <property type="entry name" value="GT_2_like_f"/>
    <property type="match status" value="1"/>
</dbReference>
<dbReference type="InterPro" id="IPR025877">
    <property type="entry name" value="MobA-like_NTP_Trfase"/>
</dbReference>
<dbReference type="Gene3D" id="3.90.550.10">
    <property type="entry name" value="Spore Coat Polysaccharide Biosynthesis Protein SpsA, Chain A"/>
    <property type="match status" value="1"/>
</dbReference>
<accession>A0A5B7ST68</accession>
<protein>
    <submittedName>
        <fullName evidence="2">Nucleotidyltransferase family protein</fullName>
    </submittedName>
</protein>
<dbReference type="OrthoDB" id="9779263at2"/>
<organism evidence="2 3">
    <name type="scientific">Aggregatimonas sangjinii</name>
    <dbReference type="NCBI Taxonomy" id="2583587"/>
    <lineage>
        <taxon>Bacteria</taxon>
        <taxon>Pseudomonadati</taxon>
        <taxon>Bacteroidota</taxon>
        <taxon>Flavobacteriia</taxon>
        <taxon>Flavobacteriales</taxon>
        <taxon>Flavobacteriaceae</taxon>
        <taxon>Aggregatimonas</taxon>
    </lineage>
</organism>
<dbReference type="EMBL" id="CP040710">
    <property type="protein sequence ID" value="QCX00050.1"/>
    <property type="molecule type" value="Genomic_DNA"/>
</dbReference>
<dbReference type="PANTHER" id="PTHR43777">
    <property type="entry name" value="MOLYBDENUM COFACTOR CYTIDYLYLTRANSFERASE"/>
    <property type="match status" value="1"/>
</dbReference>
<dbReference type="SUPFAM" id="SSF53448">
    <property type="entry name" value="Nucleotide-diphospho-sugar transferases"/>
    <property type="match status" value="1"/>
</dbReference>
<keyword evidence="3" id="KW-1185">Reference proteome</keyword>
<dbReference type="RefSeq" id="WP_138852397.1">
    <property type="nucleotide sequence ID" value="NZ_CP040710.1"/>
</dbReference>
<keyword evidence="2" id="KW-0808">Transferase</keyword>
<evidence type="ECO:0000313" key="3">
    <source>
        <dbReference type="Proteomes" id="UP000310017"/>
    </source>
</evidence>
<dbReference type="PANTHER" id="PTHR43777:SF1">
    <property type="entry name" value="MOLYBDENUM COFACTOR CYTIDYLYLTRANSFERASE"/>
    <property type="match status" value="1"/>
</dbReference>
<dbReference type="AlphaFoldDB" id="A0A5B7ST68"/>
<dbReference type="Pfam" id="PF12804">
    <property type="entry name" value="NTP_transf_3"/>
    <property type="match status" value="1"/>
</dbReference>
<proteinExistence type="predicted"/>
<dbReference type="InterPro" id="IPR029044">
    <property type="entry name" value="Nucleotide-diphossugar_trans"/>
</dbReference>
<evidence type="ECO:0000259" key="1">
    <source>
        <dbReference type="Pfam" id="PF12804"/>
    </source>
</evidence>
<dbReference type="KEGG" id="asag:FGM00_08020"/>
<feature type="domain" description="MobA-like NTP transferase" evidence="1">
    <location>
        <begin position="8"/>
        <end position="169"/>
    </location>
</feature>
<gene>
    <name evidence="2" type="ORF">FGM00_08020</name>
</gene>
<dbReference type="GO" id="GO:0016779">
    <property type="term" value="F:nucleotidyltransferase activity"/>
    <property type="evidence" value="ECO:0007669"/>
    <property type="project" value="UniProtKB-ARBA"/>
</dbReference>
<dbReference type="Proteomes" id="UP000310017">
    <property type="component" value="Chromosome"/>
</dbReference>
<name>A0A5B7ST68_9FLAO</name>